<keyword evidence="1" id="KW-0493">Microtubule</keyword>
<accession>W9SNP1</accession>
<dbReference type="FunFam" id="1.10.150.280:FF:000003">
    <property type="entry name" value="Kinesin-like protein KIN-10C"/>
    <property type="match status" value="1"/>
</dbReference>
<dbReference type="PANTHER" id="PTHR47969">
    <property type="entry name" value="CHROMOSOME-ASSOCIATED KINESIN KIF4A-RELATED"/>
    <property type="match status" value="1"/>
</dbReference>
<evidence type="ECO:0000259" key="6">
    <source>
        <dbReference type="PROSITE" id="PS50067"/>
    </source>
</evidence>
<protein>
    <submittedName>
        <fullName evidence="7">Kinesin-like protein KIF22</fullName>
    </submittedName>
</protein>
<dbReference type="Pfam" id="PF12836">
    <property type="entry name" value="HHH_3"/>
    <property type="match status" value="1"/>
</dbReference>
<keyword evidence="2 4" id="KW-0505">Motor protein</keyword>
<keyword evidence="4" id="KW-0547">Nucleotide-binding</keyword>
<feature type="binding site" evidence="4">
    <location>
        <begin position="116"/>
        <end position="123"/>
    </location>
    <ligand>
        <name>ATP</name>
        <dbReference type="ChEBI" id="CHEBI:30616"/>
    </ligand>
</feature>
<dbReference type="AlphaFoldDB" id="W9SNP1"/>
<proteinExistence type="inferred from homology"/>
<dbReference type="InterPro" id="IPR001752">
    <property type="entry name" value="Kinesin_motor_dom"/>
</dbReference>
<feature type="domain" description="Kinesin motor" evidence="6">
    <location>
        <begin position="25"/>
        <end position="328"/>
    </location>
</feature>
<evidence type="ECO:0000256" key="5">
    <source>
        <dbReference type="SAM" id="MobiDB-lite"/>
    </source>
</evidence>
<dbReference type="GO" id="GO:0005874">
    <property type="term" value="C:microtubule"/>
    <property type="evidence" value="ECO:0007669"/>
    <property type="project" value="UniProtKB-KW"/>
</dbReference>
<dbReference type="GO" id="GO:0007018">
    <property type="term" value="P:microtubule-based movement"/>
    <property type="evidence" value="ECO:0007669"/>
    <property type="project" value="InterPro"/>
</dbReference>
<feature type="region of interest" description="Disordered" evidence="5">
    <location>
        <begin position="1"/>
        <end position="20"/>
    </location>
</feature>
<dbReference type="Gene3D" id="3.40.850.10">
    <property type="entry name" value="Kinesin motor domain"/>
    <property type="match status" value="1"/>
</dbReference>
<evidence type="ECO:0000256" key="3">
    <source>
        <dbReference type="ARBA" id="ARBA00061615"/>
    </source>
</evidence>
<keyword evidence="4" id="KW-0067">ATP-binding</keyword>
<feature type="compositionally biased region" description="Low complexity" evidence="5">
    <location>
        <begin position="10"/>
        <end position="19"/>
    </location>
</feature>
<comment type="similarity">
    <text evidence="3">Belongs to the TRAFAC class myosin-kinesin ATPase superfamily. Kinesin family. KIN-10 subfamily.</text>
</comment>
<dbReference type="EMBL" id="KE345856">
    <property type="protein sequence ID" value="EXC19146.1"/>
    <property type="molecule type" value="Genomic_DNA"/>
</dbReference>
<keyword evidence="8" id="KW-1185">Reference proteome</keyword>
<dbReference type="GO" id="GO:0051231">
    <property type="term" value="P:spindle elongation"/>
    <property type="evidence" value="ECO:0007669"/>
    <property type="project" value="TreeGrafter"/>
</dbReference>
<dbReference type="eggNOG" id="KOG0239">
    <property type="taxonomic scope" value="Eukaryota"/>
</dbReference>
<dbReference type="Gene3D" id="1.10.150.280">
    <property type="entry name" value="AF1531-like domain"/>
    <property type="match status" value="1"/>
</dbReference>
<dbReference type="GO" id="GO:0005524">
    <property type="term" value="F:ATP binding"/>
    <property type="evidence" value="ECO:0007669"/>
    <property type="project" value="UniProtKB-UniRule"/>
</dbReference>
<organism evidence="7 8">
    <name type="scientific">Morus notabilis</name>
    <dbReference type="NCBI Taxonomy" id="981085"/>
    <lineage>
        <taxon>Eukaryota</taxon>
        <taxon>Viridiplantae</taxon>
        <taxon>Streptophyta</taxon>
        <taxon>Embryophyta</taxon>
        <taxon>Tracheophyta</taxon>
        <taxon>Spermatophyta</taxon>
        <taxon>Magnoliopsida</taxon>
        <taxon>eudicotyledons</taxon>
        <taxon>Gunneridae</taxon>
        <taxon>Pentapetalae</taxon>
        <taxon>rosids</taxon>
        <taxon>fabids</taxon>
        <taxon>Rosales</taxon>
        <taxon>Moraceae</taxon>
        <taxon>Moreae</taxon>
        <taxon>Morus</taxon>
    </lineage>
</organism>
<dbReference type="GO" id="GO:0003777">
    <property type="term" value="F:microtubule motor activity"/>
    <property type="evidence" value="ECO:0007669"/>
    <property type="project" value="InterPro"/>
</dbReference>
<dbReference type="PRINTS" id="PR00380">
    <property type="entry name" value="KINESINHEAVY"/>
</dbReference>
<evidence type="ECO:0000313" key="7">
    <source>
        <dbReference type="EMBL" id="EXC19146.1"/>
    </source>
</evidence>
<dbReference type="InterPro" id="IPR027417">
    <property type="entry name" value="P-loop_NTPase"/>
</dbReference>
<dbReference type="PROSITE" id="PS50067">
    <property type="entry name" value="KINESIN_MOTOR_2"/>
    <property type="match status" value="1"/>
</dbReference>
<dbReference type="STRING" id="981085.W9SNP1"/>
<dbReference type="InterPro" id="IPR027640">
    <property type="entry name" value="Kinesin-like_fam"/>
</dbReference>
<sequence length="695" mass="76315">MALCASNLPNNNNNDNNNNVIGSRKVRLIAKIRGFSDREAEFPTGSSWISVNKPNGDASKPVTVTFGDLSASRKDSYEVDYCYEQSEDNELIFSREVKPLISGVFDGCNATVIAYGARGSGKTSLTQGSTEKPGLAALAIAEILSLAEDTGKSVTISFYEVYQDRVCDLLDSKQQAVPLKSISDFQKLYVEFGLRKPTQKAVTELSRKGHKGLIVHISATNEKLDTLAASKMNFVDLAGYEDVRRKSSESLNVVEQTKVNKSIYALLNVIHALSVNERHVPYRESKMARILQDSLGGVNKVLMVACLNPTFCLDSINMVNLASRSCQKINRSVIDSTKKVHSLIRPMTISSKKSQLPRTVSAIAKKQASSRVPLSEKKLNVGTSFKVKGRKLFGEAGDFTPSNKASSMLKNVSPVETIVKEEGKPAEHVTDITVPSEEGNALPIVLKHTEPTSIVEKDHLSSESHNAQVFCLKTDETTHEPQNSQFTPTVGKASEYGENHPEDATPYVDVNIDTKSLSFAPEGQNIANDNINSLVVDDNSPPISLRLRELSNSLKALCSATPTPFCLKTAEKDASSHALVSTDVLEPKTPVTERSTMMEDKWNVKNVNSPWGTFSARSTGMKNSLVHEYLRFLNTADKKDLKKLKGIGEKRAIYILKMREESPEPFKNLDDLKHIGLSGKQVKALMKKEVGGLFD</sequence>
<name>W9SNP1_9ROSA</name>
<dbReference type="GO" id="GO:0005875">
    <property type="term" value="C:microtubule associated complex"/>
    <property type="evidence" value="ECO:0007669"/>
    <property type="project" value="TreeGrafter"/>
</dbReference>
<dbReference type="InterPro" id="IPR010994">
    <property type="entry name" value="RuvA_2-like"/>
</dbReference>
<reference evidence="8" key="1">
    <citation type="submission" date="2013-01" db="EMBL/GenBank/DDBJ databases">
        <title>Draft Genome Sequence of a Mulberry Tree, Morus notabilis C.K. Schneid.</title>
        <authorList>
            <person name="He N."/>
            <person name="Zhao S."/>
        </authorList>
    </citation>
    <scope>NUCLEOTIDE SEQUENCE</scope>
</reference>
<dbReference type="GO" id="GO:0008017">
    <property type="term" value="F:microtubule binding"/>
    <property type="evidence" value="ECO:0007669"/>
    <property type="project" value="InterPro"/>
</dbReference>
<dbReference type="Pfam" id="PF00225">
    <property type="entry name" value="Kinesin"/>
    <property type="match status" value="2"/>
</dbReference>
<dbReference type="SMART" id="SM00129">
    <property type="entry name" value="KISc"/>
    <property type="match status" value="1"/>
</dbReference>
<evidence type="ECO:0000256" key="2">
    <source>
        <dbReference type="ARBA" id="ARBA00023175"/>
    </source>
</evidence>
<dbReference type="Proteomes" id="UP000030645">
    <property type="component" value="Unassembled WGS sequence"/>
</dbReference>
<dbReference type="GO" id="GO:0007052">
    <property type="term" value="P:mitotic spindle organization"/>
    <property type="evidence" value="ECO:0007669"/>
    <property type="project" value="TreeGrafter"/>
</dbReference>
<dbReference type="SUPFAM" id="SSF47781">
    <property type="entry name" value="RuvA domain 2-like"/>
    <property type="match status" value="1"/>
</dbReference>
<evidence type="ECO:0000313" key="8">
    <source>
        <dbReference type="Proteomes" id="UP000030645"/>
    </source>
</evidence>
<evidence type="ECO:0000256" key="4">
    <source>
        <dbReference type="PROSITE-ProRule" id="PRU00283"/>
    </source>
</evidence>
<dbReference type="PANTHER" id="PTHR47969:SF9">
    <property type="entry name" value="KINESIN-LIKE PROTEIN"/>
    <property type="match status" value="1"/>
</dbReference>
<gene>
    <name evidence="7" type="ORF">L484_006511</name>
</gene>
<dbReference type="InterPro" id="IPR036961">
    <property type="entry name" value="Kinesin_motor_dom_sf"/>
</dbReference>
<evidence type="ECO:0000256" key="1">
    <source>
        <dbReference type="ARBA" id="ARBA00022701"/>
    </source>
</evidence>
<dbReference type="SUPFAM" id="SSF52540">
    <property type="entry name" value="P-loop containing nucleoside triphosphate hydrolases"/>
    <property type="match status" value="1"/>
</dbReference>